<dbReference type="PANTHER" id="PTHR34700:SF4">
    <property type="entry name" value="PHAGE-LIKE ELEMENT PBSX PROTEIN XKDP"/>
    <property type="match status" value="1"/>
</dbReference>
<feature type="compositionally biased region" description="Basic and acidic residues" evidence="1">
    <location>
        <begin position="351"/>
        <end position="375"/>
    </location>
</feature>
<keyword evidence="2" id="KW-0472">Membrane</keyword>
<evidence type="ECO:0000313" key="3">
    <source>
        <dbReference type="EMBL" id="MBD3144067.1"/>
    </source>
</evidence>
<reference evidence="3 4" key="1">
    <citation type="submission" date="2020-09" db="EMBL/GenBank/DDBJ databases">
        <title>Actinomycete isolated from the Camponotus japonicus Mayr.</title>
        <authorList>
            <person name="Gong X."/>
        </authorList>
    </citation>
    <scope>NUCLEOTIDE SEQUENCE [LARGE SCALE GENOMIC DNA]</scope>
    <source>
        <strain evidence="3 4">2C-HV3</strain>
    </source>
</reference>
<feature type="transmembrane region" description="Helical" evidence="2">
    <location>
        <begin position="141"/>
        <end position="168"/>
    </location>
</feature>
<feature type="region of interest" description="Disordered" evidence="1">
    <location>
        <begin position="1139"/>
        <end position="1168"/>
    </location>
</feature>
<keyword evidence="4" id="KW-1185">Reference proteome</keyword>
<evidence type="ECO:0008006" key="5">
    <source>
        <dbReference type="Google" id="ProtNLM"/>
    </source>
</evidence>
<comment type="caution">
    <text evidence="3">The sequence shown here is derived from an EMBL/GenBank/DDBJ whole genome shotgun (WGS) entry which is preliminary data.</text>
</comment>
<feature type="compositionally biased region" description="Basic and acidic residues" evidence="1">
    <location>
        <begin position="453"/>
        <end position="464"/>
    </location>
</feature>
<dbReference type="PANTHER" id="PTHR34700">
    <property type="entry name" value="POTASSIUM BINDING PROTEIN KBP"/>
    <property type="match status" value="1"/>
</dbReference>
<gene>
    <name evidence="3" type="ORF">IEQ31_12845</name>
</gene>
<dbReference type="Gene3D" id="3.10.350.10">
    <property type="entry name" value="LysM domain"/>
    <property type="match status" value="1"/>
</dbReference>
<feature type="compositionally biased region" description="Low complexity" evidence="1">
    <location>
        <begin position="1150"/>
        <end position="1159"/>
    </location>
</feature>
<dbReference type="EMBL" id="JACXRZ010000007">
    <property type="protein sequence ID" value="MBD3144067.1"/>
    <property type="molecule type" value="Genomic_DNA"/>
</dbReference>
<evidence type="ECO:0000256" key="1">
    <source>
        <dbReference type="SAM" id="MobiDB-lite"/>
    </source>
</evidence>
<feature type="transmembrane region" description="Helical" evidence="2">
    <location>
        <begin position="189"/>
        <end position="208"/>
    </location>
</feature>
<dbReference type="InterPro" id="IPR011990">
    <property type="entry name" value="TPR-like_helical_dom_sf"/>
</dbReference>
<feature type="region of interest" description="Disordered" evidence="1">
    <location>
        <begin position="1"/>
        <end position="78"/>
    </location>
</feature>
<feature type="transmembrane region" description="Helical" evidence="2">
    <location>
        <begin position="93"/>
        <end position="114"/>
    </location>
</feature>
<accession>A0ABR8KZC9</accession>
<evidence type="ECO:0000256" key="2">
    <source>
        <dbReference type="SAM" id="Phobius"/>
    </source>
</evidence>
<dbReference type="InterPro" id="IPR036779">
    <property type="entry name" value="LysM_dom_sf"/>
</dbReference>
<organism evidence="3 4">
    <name type="scientific">Microbispora bryophytorum subsp. camponoti</name>
    <dbReference type="NCBI Taxonomy" id="1677852"/>
    <lineage>
        <taxon>Bacteria</taxon>
        <taxon>Bacillati</taxon>
        <taxon>Actinomycetota</taxon>
        <taxon>Actinomycetes</taxon>
        <taxon>Streptosporangiales</taxon>
        <taxon>Streptosporangiaceae</taxon>
        <taxon>Microbispora</taxon>
    </lineage>
</organism>
<name>A0ABR8KZC9_9ACTN</name>
<proteinExistence type="predicted"/>
<protein>
    <recommendedName>
        <fullName evidence="5">Bacterial transcriptional activator domain-containing protein</fullName>
    </recommendedName>
</protein>
<dbReference type="RefSeq" id="WP_191051654.1">
    <property type="nucleotide sequence ID" value="NZ_JACXRZ010000007.1"/>
</dbReference>
<feature type="compositionally biased region" description="Low complexity" evidence="1">
    <location>
        <begin position="465"/>
        <end position="482"/>
    </location>
</feature>
<dbReference type="Proteomes" id="UP000653231">
    <property type="component" value="Unassembled WGS sequence"/>
</dbReference>
<keyword evidence="2" id="KW-1133">Transmembrane helix</keyword>
<feature type="compositionally biased region" description="Basic and acidic residues" evidence="1">
    <location>
        <begin position="316"/>
        <end position="339"/>
    </location>
</feature>
<dbReference type="Gene3D" id="1.25.40.10">
    <property type="entry name" value="Tetratricopeptide repeat domain"/>
    <property type="match status" value="1"/>
</dbReference>
<feature type="compositionally biased region" description="Low complexity" evidence="1">
    <location>
        <begin position="506"/>
        <end position="519"/>
    </location>
</feature>
<feature type="region of interest" description="Disordered" evidence="1">
    <location>
        <begin position="316"/>
        <end position="519"/>
    </location>
</feature>
<feature type="compositionally biased region" description="Basic and acidic residues" evidence="1">
    <location>
        <begin position="9"/>
        <end position="22"/>
    </location>
</feature>
<sequence>MTGPRPPGGRREEFNREARRGPGWEVARGVQGGGAPGRNSRADSEATAGGVPGRGPRPRPEGMPSVLGPQRAPEHWQDDRPVRLRARRTAGDVLAGLGALVALVGLVGGVPYALLRLAGPPISGDLLNPDLFTSEVGPETITAILILLVWLAWLQLFLCVVVEVYAALRRVGMPARVPLSGGTQALANRLVSAVLLLFTATAVAIPIVRAGAPAPIRPQVAALSAPVPQTEAERPALHAREVKKVYVVQPPHGRHHESLWEIADKCLGDGRRYPEIYRLNQHKEQPDGSRLHMADLIRPGWVLDMPDDARNVHIVPVDEDRPETLKEHRHAPAELDGDTRYAGGGATGGDTHADQHATENRHAEDRRAEDRHATPDPHPTAGSHTGADTGSHTGSDTGNPAGDEADTTRPDGAQPGEAGRSGDAGHERGRVTPEPGKPGIVLPPPAMPQDTSSEPKGRTGDAKDTPATTRATPTPRPIITTTVQPAIAPTEAGHQTTGEKAEKQEAGAQEAGAQEAGDQQGGPVLADYLAASSLAAAGLLALLGRRRREQLWRRAFGWRIARPRGDAAEAEVAIRLGADAPGGRMLDLGLRLLGRLLADAGRRPPTIYAVHLSNRGLDLWIHPSEQDAPEPWESCDDGQVWRLPAHEGRRIDEHVLAGVPAPYPGLVSLGTGQGGRVLADLEAAHGVISITGAHTVAALSALAVELATNRWSDQMRITLVGFGEELTLLAPERIRTASSLAEVLPEFEERARYDGDVLTGRIHSRVADPAYTPHYLLSAIRPDEDEARRLALLGKGTRTASGFVIAGEVPHATWTWEVTDDGRARVDALGLDIDAHLLPRRHYDAVIGLFRTARQQEGEPLTPVVERLSEEPPSIEVRVLGPIEISPVNPLEEGRAALAHELVVYLATHPDGVHPAVLTGVLWPRGVQLAVRDATIARVAEWLGRDGEGRPHLFLDRSGRLRLGPEIRTDWRLFQDLVRQAGEWADAAAPAHGRPGDMEAGLLERALTLVRGPLLNGRPPDRYAWLAADPLEYDVTAWVADAAHALCEIRLARHDPHGAVAAARAGLLLAADDEGLWRDLLRAAHATGEPVRLRAVVDGLLRRATSHPYGGGMAPETEALIDELLPDWRRTVSPDLRNPVLRSPVLGNPAAADRAAGDSADLRTSRLA</sequence>
<keyword evidence="2" id="KW-0812">Transmembrane</keyword>
<feature type="compositionally biased region" description="Polar residues" evidence="1">
    <location>
        <begin position="382"/>
        <end position="398"/>
    </location>
</feature>
<evidence type="ECO:0000313" key="4">
    <source>
        <dbReference type="Proteomes" id="UP000653231"/>
    </source>
</evidence>
<dbReference type="InterPro" id="IPR052196">
    <property type="entry name" value="Bact_Kbp"/>
</dbReference>